<dbReference type="EMBL" id="UGKR01000003">
    <property type="protein sequence ID" value="STS90929.1"/>
    <property type="molecule type" value="Genomic_DNA"/>
</dbReference>
<dbReference type="InterPro" id="IPR020251">
    <property type="entry name" value="Uncharacterised_YmjA"/>
</dbReference>
<evidence type="ECO:0000313" key="7">
    <source>
        <dbReference type="Proteomes" id="UP000254545"/>
    </source>
</evidence>
<dbReference type="EMBL" id="CP060807">
    <property type="protein sequence ID" value="QNP27089.1"/>
    <property type="molecule type" value="Genomic_DNA"/>
</dbReference>
<dbReference type="Proteomes" id="UP000254545">
    <property type="component" value="Unassembled WGS sequence"/>
</dbReference>
<reference evidence="3" key="7">
    <citation type="submission" date="2024-01" db="EMBL/GenBank/DDBJ databases">
        <authorList>
            <person name="Macesic N."/>
        </authorList>
    </citation>
    <scope>NUCLEOTIDE SEQUENCE</scope>
    <source>
        <strain evidence="3">CPO071</strain>
    </source>
</reference>
<keyword evidence="10" id="KW-1185">Reference proteome</keyword>
<evidence type="ECO:0000313" key="10">
    <source>
        <dbReference type="Proteomes" id="UP000789617"/>
    </source>
</evidence>
<reference evidence="3" key="6">
    <citation type="journal article" date="2023" name="Nat. Commun.">
        <title>Genomic dissection of endemic carbapenem resistance reveals metallo-beta-lactamase dissemination through clonal, plasmid and integron transfer.</title>
        <authorList>
            <person name="Macesic N."/>
            <person name="Hawkey J."/>
            <person name="Vezina B."/>
            <person name="Wisniewski J.A."/>
            <person name="Cottingham H."/>
            <person name="Blakeway L.V."/>
            <person name="Harshegyi T."/>
            <person name="Pragastis K."/>
            <person name="Badoordeen G.Z."/>
            <person name="Dennison A."/>
            <person name="Spelman D.W."/>
            <person name="Jenney A.W.J."/>
            <person name="Peleg A.Y."/>
        </authorList>
    </citation>
    <scope>NUCLEOTIDE SEQUENCE</scope>
    <source>
        <strain evidence="3">CPO071</strain>
    </source>
</reference>
<evidence type="ECO:0000313" key="8">
    <source>
        <dbReference type="Proteomes" id="UP000258928"/>
    </source>
</evidence>
<reference evidence="2" key="4">
    <citation type="journal article" date="2022" name="J. Appl. Microbiol.">
        <title>PCR-based ORF typing of Klebsiella pneumoniae for rapid identification of global clones and transmission events.</title>
        <authorList>
            <person name="Nonogaki R."/>
            <person name="Iijima A."/>
            <person name="Kawamura K."/>
            <person name="Kayama S."/>
            <person name="Sugai M."/>
            <person name="Yagi T."/>
            <person name="Arakawa Y."/>
            <person name="Doi Y."/>
            <person name="Suzuki M."/>
        </authorList>
    </citation>
    <scope>NUCLEOTIDE SEQUENCE</scope>
    <source>
        <strain evidence="2">NUKP-37</strain>
    </source>
</reference>
<dbReference type="Proteomes" id="UP001060507">
    <property type="component" value="Unassembled WGS sequence"/>
</dbReference>
<dbReference type="GeneID" id="93273047"/>
<name>A0A087FM17_KLEVA</name>
<dbReference type="Proteomes" id="UP000516181">
    <property type="component" value="Chromosome"/>
</dbReference>
<reference evidence="1" key="5">
    <citation type="submission" date="2022-05" db="EMBL/GenBank/DDBJ databases">
        <authorList>
            <person name="Alioto T."/>
            <person name="Alioto T."/>
            <person name="Gomez Garrido J."/>
        </authorList>
    </citation>
    <scope>NUCLEOTIDE SEQUENCE</scope>
    <source>
        <strain evidence="1">0</strain>
    </source>
</reference>
<evidence type="ECO:0000313" key="4">
    <source>
        <dbReference type="EMBL" id="QNP27089.1"/>
    </source>
</evidence>
<evidence type="ECO:0000313" key="1">
    <source>
        <dbReference type="EMBL" id="CAH5975688.1"/>
    </source>
</evidence>
<evidence type="ECO:0000313" key="3">
    <source>
        <dbReference type="EMBL" id="MEC6057389.1"/>
    </source>
</evidence>
<dbReference type="KEGG" id="kvd:KR75_22010"/>
<dbReference type="EMBL" id="BQTA01000002">
    <property type="protein sequence ID" value="GKJ88186.1"/>
    <property type="molecule type" value="Genomic_DNA"/>
</dbReference>
<protein>
    <submittedName>
        <fullName evidence="3">DUF2543 family protein</fullName>
    </submittedName>
    <submittedName>
        <fullName evidence="5">Protein of uncharacterized function (DUF2543)</fullName>
    </submittedName>
    <submittedName>
        <fullName evidence="4">YmjA family protein</fullName>
    </submittedName>
</protein>
<evidence type="ECO:0000313" key="2">
    <source>
        <dbReference type="EMBL" id="GKJ88186.1"/>
    </source>
</evidence>
<dbReference type="AlphaFoldDB" id="A0A087FM17"/>
<reference evidence="4 9" key="3">
    <citation type="submission" date="2020-08" db="EMBL/GenBank/DDBJ databases">
        <title>Complete genome sequence of Klebsiella pneumoniae KP2757.</title>
        <authorList>
            <person name="Zhang X."/>
        </authorList>
    </citation>
    <scope>NUCLEOTIDE SEQUENCE [LARGE SCALE GENOMIC DNA]</scope>
    <source>
        <strain evidence="4 9">KP2757</strain>
    </source>
</reference>
<accession>A0A0J4RJQ1</accession>
<evidence type="ECO:0000313" key="6">
    <source>
        <dbReference type="EMBL" id="SXF93376.1"/>
    </source>
</evidence>
<proteinExistence type="predicted"/>
<evidence type="ECO:0000313" key="5">
    <source>
        <dbReference type="EMBL" id="STS90929.1"/>
    </source>
</evidence>
<dbReference type="EMBL" id="UKAS01000005">
    <property type="protein sequence ID" value="SXF93376.1"/>
    <property type="molecule type" value="Genomic_DNA"/>
</dbReference>
<reference evidence="6 8" key="2">
    <citation type="submission" date="2018-08" db="EMBL/GenBank/DDBJ databases">
        <authorList>
            <consortium name="Pathogen Informatics"/>
        </authorList>
    </citation>
    <scope>NUCLEOTIDE SEQUENCE [LARGE SCALE GENOMIC DNA]</scope>
    <source>
        <strain evidence="6 8">EuSCAPE_TR218</strain>
    </source>
</reference>
<dbReference type="KEGG" id="kvq:SP68_02765"/>
<dbReference type="Proteomes" id="UP000789617">
    <property type="component" value="Unassembled WGS sequence"/>
</dbReference>
<dbReference type="EMBL" id="CAJOXS020000001">
    <property type="protein sequence ID" value="CAH5975688.1"/>
    <property type="molecule type" value="Genomic_DNA"/>
</dbReference>
<organism evidence="5 7">
    <name type="scientific">Klebsiella variicola</name>
    <dbReference type="NCBI Taxonomy" id="244366"/>
    <lineage>
        <taxon>Bacteria</taxon>
        <taxon>Pseudomonadati</taxon>
        <taxon>Pseudomonadota</taxon>
        <taxon>Gammaproteobacteria</taxon>
        <taxon>Enterobacterales</taxon>
        <taxon>Enterobacteriaceae</taxon>
        <taxon>Klebsiella/Raoultella group</taxon>
        <taxon>Klebsiella</taxon>
        <taxon>Klebsiella pneumoniae complex</taxon>
    </lineage>
</organism>
<dbReference type="Proteomes" id="UP000258928">
    <property type="component" value="Unassembled WGS sequence"/>
</dbReference>
<reference evidence="5 7" key="1">
    <citation type="submission" date="2018-06" db="EMBL/GenBank/DDBJ databases">
        <authorList>
            <consortium name="Pathogen Informatics"/>
            <person name="Doyle S."/>
        </authorList>
    </citation>
    <scope>NUCLEOTIDE SEQUENCE [LARGE SCALE GENOMIC DNA]</scope>
    <source>
        <strain evidence="5 7">NCTC9177</strain>
    </source>
</reference>
<sequence>MSNEIPLKFYDIVDEYETEAASPVKETERDALARYFQLLIERLMNNEEIDEEAQQEMAREAAIDERRIDDIANFLNQWGNE</sequence>
<dbReference type="EMBL" id="JARTTN020000001">
    <property type="protein sequence ID" value="MEC6057389.1"/>
    <property type="molecule type" value="Genomic_DNA"/>
</dbReference>
<dbReference type="OMA" id="AQHEMAS"/>
<dbReference type="Pfam" id="PF10820">
    <property type="entry name" value="DUF2543"/>
    <property type="match status" value="1"/>
</dbReference>
<evidence type="ECO:0000313" key="9">
    <source>
        <dbReference type="Proteomes" id="UP000516181"/>
    </source>
</evidence>
<dbReference type="KEGG" id="kpk:A593_24080"/>
<dbReference type="KEGG" id="kpe:KPK_2513"/>
<dbReference type="Proteomes" id="UP001176846">
    <property type="component" value="Unassembled WGS sequence"/>
</dbReference>
<dbReference type="RefSeq" id="WP_008804755.1">
    <property type="nucleotide sequence ID" value="NC_011283.1"/>
</dbReference>
<accession>A0A087FM17</accession>
<gene>
    <name evidence="1" type="ORF">AN2335V1_0728</name>
    <name evidence="4" type="ORF">IAP99_12470</name>
    <name evidence="5" type="ORF">NCTC9177_04829</name>
    <name evidence="2" type="ORF">NUKP37_11080</name>
    <name evidence="3" type="ORF">QAB22_012735</name>
    <name evidence="6" type="ORF">SAMEA3729809_02096</name>
</gene>